<dbReference type="PANTHER" id="PTHR34298">
    <property type="entry name" value="SEGREGATION AND CONDENSATION PROTEIN B"/>
    <property type="match status" value="1"/>
</dbReference>
<keyword evidence="3" id="KW-0159">Chromosome partition</keyword>
<dbReference type="PIRSF" id="PIRSF019345">
    <property type="entry name" value="ScpB"/>
    <property type="match status" value="1"/>
</dbReference>
<dbReference type="Proteomes" id="UP000229056">
    <property type="component" value="Unassembled WGS sequence"/>
</dbReference>
<dbReference type="Pfam" id="PF04079">
    <property type="entry name" value="SMC_ScpB"/>
    <property type="match status" value="1"/>
</dbReference>
<proteinExistence type="predicted"/>
<dbReference type="PANTHER" id="PTHR34298:SF2">
    <property type="entry name" value="SEGREGATION AND CONDENSATION PROTEIN B"/>
    <property type="match status" value="1"/>
</dbReference>
<evidence type="ECO:0000256" key="2">
    <source>
        <dbReference type="ARBA" id="ARBA00022618"/>
    </source>
</evidence>
<evidence type="ECO:0000256" key="4">
    <source>
        <dbReference type="ARBA" id="ARBA00023306"/>
    </source>
</evidence>
<dbReference type="InterPro" id="IPR036390">
    <property type="entry name" value="WH_DNA-bd_sf"/>
</dbReference>
<evidence type="ECO:0000313" key="5">
    <source>
        <dbReference type="EMBL" id="PIS05758.1"/>
    </source>
</evidence>
<protein>
    <submittedName>
        <fullName evidence="5">SMC-Scp complex subunit ScpB</fullName>
    </submittedName>
</protein>
<evidence type="ECO:0000313" key="6">
    <source>
        <dbReference type="Proteomes" id="UP000229056"/>
    </source>
</evidence>
<evidence type="ECO:0000256" key="3">
    <source>
        <dbReference type="ARBA" id="ARBA00022829"/>
    </source>
</evidence>
<keyword evidence="2" id="KW-0132">Cell division</keyword>
<dbReference type="GO" id="GO:0051301">
    <property type="term" value="P:cell division"/>
    <property type="evidence" value="ECO:0007669"/>
    <property type="project" value="UniProtKB-KW"/>
</dbReference>
<keyword evidence="1" id="KW-0963">Cytoplasm</keyword>
<organism evidence="5 6">
    <name type="scientific">Candidatus Buchananbacteria bacterium CG10_big_fil_rev_8_21_14_0_10_33_19</name>
    <dbReference type="NCBI Taxonomy" id="1974525"/>
    <lineage>
        <taxon>Bacteria</taxon>
        <taxon>Candidatus Buchananiibacteriota</taxon>
    </lineage>
</organism>
<dbReference type="InterPro" id="IPR036388">
    <property type="entry name" value="WH-like_DNA-bd_sf"/>
</dbReference>
<dbReference type="Gene3D" id="1.10.10.10">
    <property type="entry name" value="Winged helix-like DNA-binding domain superfamily/Winged helix DNA-binding domain"/>
    <property type="match status" value="2"/>
</dbReference>
<gene>
    <name evidence="5" type="primary">scpB</name>
    <name evidence="5" type="ORF">COT80_03220</name>
</gene>
<dbReference type="InterPro" id="IPR005234">
    <property type="entry name" value="ScpB_csome_segregation"/>
</dbReference>
<accession>A0A2H0W333</accession>
<name>A0A2H0W333_9BACT</name>
<dbReference type="SUPFAM" id="SSF46785">
    <property type="entry name" value="Winged helix' DNA-binding domain"/>
    <property type="match status" value="2"/>
</dbReference>
<keyword evidence="4" id="KW-0131">Cell cycle</keyword>
<reference evidence="6" key="1">
    <citation type="submission" date="2017-09" db="EMBL/GenBank/DDBJ databases">
        <title>Depth-based differentiation of microbial function through sediment-hosted aquifers and enrichment of novel symbionts in the deep terrestrial subsurface.</title>
        <authorList>
            <person name="Probst A.J."/>
            <person name="Ladd B."/>
            <person name="Jarett J.K."/>
            <person name="Geller-Mcgrath D.E."/>
            <person name="Sieber C.M.K."/>
            <person name="Emerson J.B."/>
            <person name="Anantharaman K."/>
            <person name="Thomas B.C."/>
            <person name="Malmstrom R."/>
            <person name="Stieglmeier M."/>
            <person name="Klingl A."/>
            <person name="Woyke T."/>
            <person name="Ryan C.M."/>
            <person name="Banfield J.F."/>
        </authorList>
    </citation>
    <scope>NUCLEOTIDE SEQUENCE [LARGE SCALE GENOMIC DNA]</scope>
</reference>
<evidence type="ECO:0000256" key="1">
    <source>
        <dbReference type="ARBA" id="ARBA00022490"/>
    </source>
</evidence>
<dbReference type="EMBL" id="PEZY01000012">
    <property type="protein sequence ID" value="PIS05758.1"/>
    <property type="molecule type" value="Genomic_DNA"/>
</dbReference>
<dbReference type="GO" id="GO:0051304">
    <property type="term" value="P:chromosome separation"/>
    <property type="evidence" value="ECO:0007669"/>
    <property type="project" value="InterPro"/>
</dbReference>
<dbReference type="NCBIfam" id="TIGR00281">
    <property type="entry name" value="SMC-Scp complex subunit ScpB"/>
    <property type="match status" value="1"/>
</dbReference>
<dbReference type="AlphaFoldDB" id="A0A2H0W333"/>
<sequence>MNTQLKNNIESLLFISHKPLSIGDLTKVTSSTADEVKSVILEIEQEYQTKAGGIEMIRIGDKHQFVTSSESSEAVKKFIKSEITGELTKPSLETLTIIAYRGPISKAELELIRGVNCSVILRNLLMRGLIEAKEDPKKMIVFYSITFEFLKYLGLSKIEDLPDFEKLNRSNNLDKLLAGPSGEAKEANVSEEIIEQKITE</sequence>
<comment type="caution">
    <text evidence="5">The sequence shown here is derived from an EMBL/GenBank/DDBJ whole genome shotgun (WGS) entry which is preliminary data.</text>
</comment>